<dbReference type="Gene3D" id="1.10.10.10">
    <property type="entry name" value="Winged helix-like DNA-binding domain superfamily/Winged helix DNA-binding domain"/>
    <property type="match status" value="1"/>
</dbReference>
<dbReference type="FunFam" id="3.40.50.2300:FF:000001">
    <property type="entry name" value="DNA-binding response regulator PhoB"/>
    <property type="match status" value="1"/>
</dbReference>
<gene>
    <name evidence="8" type="primary">rcsC</name>
    <name evidence="8" type="ORF">LNGCCOLK_00025</name>
</gene>
<dbReference type="GO" id="GO:0000156">
    <property type="term" value="F:phosphorelay response regulator activity"/>
    <property type="evidence" value="ECO:0007669"/>
    <property type="project" value="TreeGrafter"/>
</dbReference>
<dbReference type="Pfam" id="PF13404">
    <property type="entry name" value="HTH_AsnC-type"/>
    <property type="match status" value="1"/>
</dbReference>
<proteinExistence type="predicted"/>
<keyword evidence="2" id="KW-0902">Two-component regulatory system</keyword>
<evidence type="ECO:0000259" key="7">
    <source>
        <dbReference type="PROSITE" id="PS50110"/>
    </source>
</evidence>
<dbReference type="SUPFAM" id="SSF52172">
    <property type="entry name" value="CheY-like"/>
    <property type="match status" value="1"/>
</dbReference>
<dbReference type="SUPFAM" id="SSF46785">
    <property type="entry name" value="Winged helix' DNA-binding domain"/>
    <property type="match status" value="1"/>
</dbReference>
<accession>A0A7G9YH64</accession>
<dbReference type="EC" id="2.7.13.3" evidence="8"/>
<dbReference type="SMART" id="SM00448">
    <property type="entry name" value="REC"/>
    <property type="match status" value="1"/>
</dbReference>
<dbReference type="InterPro" id="IPR001789">
    <property type="entry name" value="Sig_transdc_resp-reg_receiver"/>
</dbReference>
<dbReference type="Gene3D" id="3.40.50.2300">
    <property type="match status" value="1"/>
</dbReference>
<organism evidence="8">
    <name type="scientific">Candidatus Methanogaster sp. ANME-2c ERB4</name>
    <dbReference type="NCBI Taxonomy" id="2759911"/>
    <lineage>
        <taxon>Archaea</taxon>
        <taxon>Methanobacteriati</taxon>
        <taxon>Methanobacteriota</taxon>
        <taxon>Stenosarchaea group</taxon>
        <taxon>Methanomicrobia</taxon>
        <taxon>Methanosarcinales</taxon>
        <taxon>ANME-2 cluster</taxon>
        <taxon>Candidatus Methanogasteraceae</taxon>
        <taxon>Candidatus Methanogaster</taxon>
    </lineage>
</organism>
<dbReference type="PANTHER" id="PTHR48111">
    <property type="entry name" value="REGULATOR OF RPOS"/>
    <property type="match status" value="1"/>
</dbReference>
<dbReference type="PANTHER" id="PTHR48111:SF1">
    <property type="entry name" value="TWO-COMPONENT RESPONSE REGULATOR ORR33"/>
    <property type="match status" value="1"/>
</dbReference>
<dbReference type="InterPro" id="IPR039420">
    <property type="entry name" value="WalR-like"/>
</dbReference>
<dbReference type="Pfam" id="PF00072">
    <property type="entry name" value="Response_reg"/>
    <property type="match status" value="1"/>
</dbReference>
<evidence type="ECO:0000256" key="4">
    <source>
        <dbReference type="ARBA" id="ARBA00023125"/>
    </source>
</evidence>
<keyword evidence="8" id="KW-0418">Kinase</keyword>
<evidence type="ECO:0000256" key="1">
    <source>
        <dbReference type="ARBA" id="ARBA00022553"/>
    </source>
</evidence>
<dbReference type="EMBL" id="MT631260">
    <property type="protein sequence ID" value="QNO47348.1"/>
    <property type="molecule type" value="Genomic_DNA"/>
</dbReference>
<name>A0A7G9YH64_9EURY</name>
<keyword evidence="5" id="KW-0804">Transcription</keyword>
<reference evidence="8" key="1">
    <citation type="submission" date="2020-06" db="EMBL/GenBank/DDBJ databases">
        <title>Unique genomic features of the anaerobic methanotrophic archaea.</title>
        <authorList>
            <person name="Chadwick G.L."/>
            <person name="Skennerton C.T."/>
            <person name="Laso-Perez R."/>
            <person name="Leu A.O."/>
            <person name="Speth D.R."/>
            <person name="Yu H."/>
            <person name="Morgan-Lang C."/>
            <person name="Hatzenpichler R."/>
            <person name="Goudeau D."/>
            <person name="Malmstrom R."/>
            <person name="Brazelton W.J."/>
            <person name="Woyke T."/>
            <person name="Hallam S.J."/>
            <person name="Tyson G.W."/>
            <person name="Wegener G."/>
            <person name="Boetius A."/>
            <person name="Orphan V."/>
        </authorList>
    </citation>
    <scope>NUCLEOTIDE SEQUENCE</scope>
</reference>
<evidence type="ECO:0000256" key="6">
    <source>
        <dbReference type="PROSITE-ProRule" id="PRU00169"/>
    </source>
</evidence>
<dbReference type="GO" id="GO:0006355">
    <property type="term" value="P:regulation of DNA-templated transcription"/>
    <property type="evidence" value="ECO:0007669"/>
    <property type="project" value="TreeGrafter"/>
</dbReference>
<keyword evidence="8" id="KW-0808">Transferase</keyword>
<dbReference type="InterPro" id="IPR036388">
    <property type="entry name" value="WH-like_DNA-bd_sf"/>
</dbReference>
<dbReference type="InterPro" id="IPR000485">
    <property type="entry name" value="AsnC-type_HTH_dom"/>
</dbReference>
<keyword evidence="3" id="KW-0805">Transcription regulation</keyword>
<sequence>MCEGLELGENTQTLLPNQRRTDIKAVQVTRMKLDSIDKQILVILEQDDTTSNAMVAEKLGITPEEVEKRLDRLTDTRTKILVVDDEPDTLIPLTRALEGENYTVVGAVDGADALEKVRDETPDLILLDLMLPKLNGYEVCMKLKEDPITRQTPIIMLSAKGEIKDKVLGIEIGADDYVTKPFDLIELKARIRALLRRTGV</sequence>
<dbReference type="GO" id="GO:0032993">
    <property type="term" value="C:protein-DNA complex"/>
    <property type="evidence" value="ECO:0007669"/>
    <property type="project" value="TreeGrafter"/>
</dbReference>
<keyword evidence="1 6" id="KW-0597">Phosphoprotein</keyword>
<dbReference type="PROSITE" id="PS50110">
    <property type="entry name" value="RESPONSE_REGULATORY"/>
    <property type="match status" value="1"/>
</dbReference>
<evidence type="ECO:0000313" key="8">
    <source>
        <dbReference type="EMBL" id="QNO47348.1"/>
    </source>
</evidence>
<evidence type="ECO:0000256" key="3">
    <source>
        <dbReference type="ARBA" id="ARBA00023015"/>
    </source>
</evidence>
<evidence type="ECO:0000256" key="2">
    <source>
        <dbReference type="ARBA" id="ARBA00023012"/>
    </source>
</evidence>
<dbReference type="AlphaFoldDB" id="A0A7G9YH64"/>
<dbReference type="InterPro" id="IPR036390">
    <property type="entry name" value="WH_DNA-bd_sf"/>
</dbReference>
<feature type="domain" description="Response regulatory" evidence="7">
    <location>
        <begin position="79"/>
        <end position="195"/>
    </location>
</feature>
<dbReference type="GO" id="GO:0004673">
    <property type="term" value="F:protein histidine kinase activity"/>
    <property type="evidence" value="ECO:0007669"/>
    <property type="project" value="UniProtKB-EC"/>
</dbReference>
<protein>
    <submittedName>
        <fullName evidence="8">Sensor histidine kinase RcsC</fullName>
        <ecNumber evidence="8">2.7.13.3</ecNumber>
    </submittedName>
</protein>
<evidence type="ECO:0000256" key="5">
    <source>
        <dbReference type="ARBA" id="ARBA00023163"/>
    </source>
</evidence>
<dbReference type="InterPro" id="IPR011006">
    <property type="entry name" value="CheY-like_superfamily"/>
</dbReference>
<keyword evidence="4" id="KW-0238">DNA-binding</keyword>
<feature type="modified residue" description="4-aspartylphosphate" evidence="6">
    <location>
        <position position="128"/>
    </location>
</feature>
<dbReference type="GO" id="GO:0000976">
    <property type="term" value="F:transcription cis-regulatory region binding"/>
    <property type="evidence" value="ECO:0007669"/>
    <property type="project" value="TreeGrafter"/>
</dbReference>
<dbReference type="GO" id="GO:0005829">
    <property type="term" value="C:cytosol"/>
    <property type="evidence" value="ECO:0007669"/>
    <property type="project" value="TreeGrafter"/>
</dbReference>